<proteinExistence type="predicted"/>
<protein>
    <submittedName>
        <fullName evidence="2">GcrA cell cycle regulator</fullName>
    </submittedName>
</protein>
<dbReference type="Pfam" id="PF07750">
    <property type="entry name" value="GcrA"/>
    <property type="match status" value="1"/>
</dbReference>
<dbReference type="AlphaFoldDB" id="A0A7W9C7R1"/>
<dbReference type="Gene3D" id="1.10.10.60">
    <property type="entry name" value="Homeodomain-like"/>
    <property type="match status" value="1"/>
</dbReference>
<organism evidence="2 3">
    <name type="scientific">Brevundimonas aurantiaca</name>
    <dbReference type="NCBI Taxonomy" id="74316"/>
    <lineage>
        <taxon>Bacteria</taxon>
        <taxon>Pseudomonadati</taxon>
        <taxon>Pseudomonadota</taxon>
        <taxon>Alphaproteobacteria</taxon>
        <taxon>Caulobacterales</taxon>
        <taxon>Caulobacteraceae</taxon>
        <taxon>Brevundimonas</taxon>
    </lineage>
</organism>
<dbReference type="EMBL" id="JACHOQ010000005">
    <property type="protein sequence ID" value="MBB5740671.1"/>
    <property type="molecule type" value="Genomic_DNA"/>
</dbReference>
<reference evidence="2 3" key="1">
    <citation type="submission" date="2020-08" db="EMBL/GenBank/DDBJ databases">
        <title>Genomic Encyclopedia of Type Strains, Phase IV (KMG-IV): sequencing the most valuable type-strain genomes for metagenomic binning, comparative biology and taxonomic classification.</title>
        <authorList>
            <person name="Goeker M."/>
        </authorList>
    </citation>
    <scope>NUCLEOTIDE SEQUENCE [LARGE SCALE GENOMIC DNA]</scope>
    <source>
        <strain evidence="2 3">DSM 4731</strain>
    </source>
</reference>
<name>A0A7W9C7R1_9CAUL</name>
<dbReference type="InterPro" id="IPR011681">
    <property type="entry name" value="GcrA"/>
</dbReference>
<feature type="region of interest" description="Disordered" evidence="1">
    <location>
        <begin position="49"/>
        <end position="90"/>
    </location>
</feature>
<evidence type="ECO:0000313" key="3">
    <source>
        <dbReference type="Proteomes" id="UP000527324"/>
    </source>
</evidence>
<dbReference type="RefSeq" id="WP_183217215.1">
    <property type="nucleotide sequence ID" value="NZ_CAJFZW010000066.1"/>
</dbReference>
<keyword evidence="3" id="KW-1185">Reference proteome</keyword>
<accession>A0A7W9C7R1</accession>
<dbReference type="Proteomes" id="UP000527324">
    <property type="component" value="Unassembled WGS sequence"/>
</dbReference>
<sequence>MTVWTEDRIKRLRSLWREGRTAESISRDLGAGISRSAVLGKVRRLGLSALRPEPAAGENRPRPAASERTRPPAGARSEVRHASTVSPTVGRRTVLTVRRRECRWPLGDPLKPSFSLCGCPVSRGAFCSDHAAIAYRGAPQTFEQLARLAGV</sequence>
<evidence type="ECO:0000313" key="2">
    <source>
        <dbReference type="EMBL" id="MBB5740671.1"/>
    </source>
</evidence>
<feature type="compositionally biased region" description="Basic and acidic residues" evidence="1">
    <location>
        <begin position="59"/>
        <end position="70"/>
    </location>
</feature>
<comment type="caution">
    <text evidence="2">The sequence shown here is derived from an EMBL/GenBank/DDBJ whole genome shotgun (WGS) entry which is preliminary data.</text>
</comment>
<evidence type="ECO:0000256" key="1">
    <source>
        <dbReference type="SAM" id="MobiDB-lite"/>
    </source>
</evidence>
<gene>
    <name evidence="2" type="ORF">GGQ93_002390</name>
</gene>